<accession>A0AAW0GGR0</accession>
<evidence type="ECO:0000313" key="2">
    <source>
        <dbReference type="EMBL" id="KAK7691976.1"/>
    </source>
</evidence>
<dbReference type="EMBL" id="JASBNA010000005">
    <property type="protein sequence ID" value="KAK7691976.1"/>
    <property type="molecule type" value="Genomic_DNA"/>
</dbReference>
<reference evidence="2 3" key="1">
    <citation type="submission" date="2022-09" db="EMBL/GenBank/DDBJ databases">
        <authorList>
            <person name="Palmer J.M."/>
        </authorList>
    </citation>
    <scope>NUCLEOTIDE SEQUENCE [LARGE SCALE GENOMIC DNA]</scope>
    <source>
        <strain evidence="2 3">DSM 7382</strain>
    </source>
</reference>
<keyword evidence="3" id="KW-1185">Reference proteome</keyword>
<dbReference type="Proteomes" id="UP001385951">
    <property type="component" value="Unassembled WGS sequence"/>
</dbReference>
<feature type="compositionally biased region" description="Low complexity" evidence="1">
    <location>
        <begin position="252"/>
        <end position="261"/>
    </location>
</feature>
<comment type="caution">
    <text evidence="2">The sequence shown here is derived from an EMBL/GenBank/DDBJ whole genome shotgun (WGS) entry which is preliminary data.</text>
</comment>
<gene>
    <name evidence="2" type="ORF">QCA50_005381</name>
</gene>
<protein>
    <recommendedName>
        <fullName evidence="4">C2H2-type domain-containing protein</fullName>
    </recommendedName>
</protein>
<sequence>MPRAATFRGRPSVQQACPVCIATCAGAVELTSHIFEYHCIRDCDYILWCIFPGCDWDTDGAIKDWTDHIQTHTKPMPNTVTCPHILKMGDLTLCRMEFKDQTELAVHRELYHGYSAVLYDSVHPWTDTSLGNTVIGGKLNWGDLAKGSVSGPTPGPIICPHKFKPNGSKIMERCSFGAPDGRLLGIHRRLIHGYFSETDRRDSVDPWVAKDGSLDGGGLARGTVPKLRKIAHRMQVGDPALQGAQYSKNPPSSEARFSSSSATPDTGNLELIEVDKDSNVKVPGVPELPPKPIPVATTELPVISITSPSPPTTPKASKVSLIQLPTPPKTPRYIHYPDMKTPSPRVSPYSLPLRFRKPWSLTRA</sequence>
<evidence type="ECO:0000256" key="1">
    <source>
        <dbReference type="SAM" id="MobiDB-lite"/>
    </source>
</evidence>
<organism evidence="2 3">
    <name type="scientific">Cerrena zonata</name>
    <dbReference type="NCBI Taxonomy" id="2478898"/>
    <lineage>
        <taxon>Eukaryota</taxon>
        <taxon>Fungi</taxon>
        <taxon>Dikarya</taxon>
        <taxon>Basidiomycota</taxon>
        <taxon>Agaricomycotina</taxon>
        <taxon>Agaricomycetes</taxon>
        <taxon>Polyporales</taxon>
        <taxon>Cerrenaceae</taxon>
        <taxon>Cerrena</taxon>
    </lineage>
</organism>
<evidence type="ECO:0000313" key="3">
    <source>
        <dbReference type="Proteomes" id="UP001385951"/>
    </source>
</evidence>
<dbReference type="AlphaFoldDB" id="A0AAW0GGR0"/>
<name>A0AAW0GGR0_9APHY</name>
<evidence type="ECO:0008006" key="4">
    <source>
        <dbReference type="Google" id="ProtNLM"/>
    </source>
</evidence>
<proteinExistence type="predicted"/>
<feature type="region of interest" description="Disordered" evidence="1">
    <location>
        <begin position="238"/>
        <end position="267"/>
    </location>
</feature>
<feature type="region of interest" description="Disordered" evidence="1">
    <location>
        <begin position="307"/>
        <end position="348"/>
    </location>
</feature>